<accession>A0A1J4T957</accession>
<name>A0A1J4T957_9BACT</name>
<organism evidence="1 2">
    <name type="scientific">Candidatus Falkowbacteria bacterium CG1_02_37_44</name>
    <dbReference type="NCBI Taxonomy" id="1805146"/>
    <lineage>
        <taxon>Bacteria</taxon>
        <taxon>Candidatus Falkowiibacteriota</taxon>
    </lineage>
</organism>
<dbReference type="EMBL" id="MNUU01000070">
    <property type="protein sequence ID" value="OIO06751.1"/>
    <property type="molecule type" value="Genomic_DNA"/>
</dbReference>
<evidence type="ECO:0000313" key="2">
    <source>
        <dbReference type="Proteomes" id="UP000183192"/>
    </source>
</evidence>
<comment type="caution">
    <text evidence="1">The sequence shown here is derived from an EMBL/GenBank/DDBJ whole genome shotgun (WGS) entry which is preliminary data.</text>
</comment>
<dbReference type="Proteomes" id="UP000183192">
    <property type="component" value="Unassembled WGS sequence"/>
</dbReference>
<protein>
    <submittedName>
        <fullName evidence="1">Uncharacterized protein</fullName>
    </submittedName>
</protein>
<sequence>MKENNLNLDKPITDEEAEKAVDGVNDADNDEEINKLFNGQEADNLSGKDIKDPNYEIKVKKEIENLPDEKRKEISIGLNNIGFFVEEKKDRFFSNIFKKISNKFNERTTMGRFTKSLHENMERDANQARKNIEKIEDGEKKHFSNLGRLSGNVLKYGRMATDVAGYTAGSSLKYVMMGGMIFSRGSEAAKEARFKNEKVIKKTRIKNINQAAEEAWSVYEKAKEKNDEVSHEDLEKAYQQNIPKNLLNRLSKNPEPGTASNILQKIIKKHIEYSINNINNKINAIDTDNNLSKLKKDEKKNKIINKYSKKLKDFDRVVSQYGTVDELAMGAKYLETGSKAVVYGMMAETLTITATKLWEKLPDILSPDELEAADIQGVPSVAEENLTESNLSQEDAMINERLKFAGFRGDINNIEEIKKWVEDEINTNGLEHIKELGLKSFAEEISKAKILYNNALHENLSGFKDMQGNSIGYSEFDEIKNLSAEEINKRFPEQGTKIFEAIKKVKPYENLYNDQINDSIETIKADQRAIEPMAKISENGMSMPEDPNAITEIAEKFPITEGEPSLEQVEIIRGLKNEFTLHLGKGDVPPQLEKVFHMIAVDSRKDVLGANNMFGEEEGAKSLNVAANLVKLSEKSTGSVAGVPVEDFRQAVNYDELSGRLDIKDHVRFNSIIAKLNEQSDKLWEDGKLQKGAVAYLNDIKHDTWKKIVDAEGLEKAEAYKGPGAAIEETSAHETVPADAEHIKESFIKANEAMQANSSVHEMIGKTSGQEAEPLDHIDVPANKPELADTMVYGVAGHDEISDEQIMDFDKSNLVHEAERAMTRAEIETPANITEQTNQPLSEEEIVAGFKKLPGTEYTTNEQLFKLKNDVEIILQKYQQPLLGLHDVEMKKSLVRLIYNTHDKEALNKLVGNNYNTDEFSDRTVYYNKNGDLKINFNRGFLKKDVNLIIDNDGTFFVKGPKEFLWNGGERKFISEEDLKSAVKFINQTPETIPAGAVTAAGAETVVDAPAESVPKGTDAKLIIEKTDKTMLTTNNEEAEIRVKPPIEVNPENIKEGIENMVGSEPSMKDIELKNGRISFTYDEKGNILSYHENIDSYQQGNEGKAILNEDYRAKIIDKLSGKKTGVNLDIRRVDAQSAAITEKIKMYEELKNTGYKKEADMVAETIKINIKQLENQYGDIFKDIKL</sequence>
<dbReference type="STRING" id="1805146.AUJ27_03575"/>
<dbReference type="AlphaFoldDB" id="A0A1J4T957"/>
<gene>
    <name evidence="1" type="ORF">AUJ27_03575</name>
</gene>
<proteinExistence type="predicted"/>
<evidence type="ECO:0000313" key="1">
    <source>
        <dbReference type="EMBL" id="OIO06751.1"/>
    </source>
</evidence>
<reference evidence="1 2" key="1">
    <citation type="journal article" date="2016" name="Environ. Microbiol.">
        <title>Genomic resolution of a cold subsurface aquifer community provides metabolic insights for novel microbes adapted to high CO concentrations.</title>
        <authorList>
            <person name="Probst A.J."/>
            <person name="Castelle C.J."/>
            <person name="Singh A."/>
            <person name="Brown C.T."/>
            <person name="Anantharaman K."/>
            <person name="Sharon I."/>
            <person name="Hug L.A."/>
            <person name="Burstein D."/>
            <person name="Emerson J.B."/>
            <person name="Thomas B.C."/>
            <person name="Banfield J.F."/>
        </authorList>
    </citation>
    <scope>NUCLEOTIDE SEQUENCE [LARGE SCALE GENOMIC DNA]</scope>
    <source>
        <strain evidence="1">CG1_02_37_44</strain>
    </source>
</reference>